<sequence length="285" mass="31755">MLGTLGVAALLWPRPASATGLNVERIRLDPEDDGVHGGFQIGVDFQAGNTNRLDLRTSAALAFRRERHVAFLIGSSTYSTRTRAINGEDLSTLLRPESRFVNKANVHARYNFEFLDWLVGETFAQLESNEFLLVESRVLFGLGPRFVPINNGEFSLALGTDYMLEREALDAAQVVSPLPAQTIAHRWSSYLSLVYAATERLSMSSTTYVQPRFDRFSDLRLLSEGFLDVVLVEPISIRLSLRIRWDSQPSIYCSSDVGIGGCPTGDTLRLREFDIAVENSINVSF</sequence>
<name>A0A2S9XXJ1_9BACT</name>
<organism evidence="1 2">
    <name type="scientific">Enhygromyxa salina</name>
    <dbReference type="NCBI Taxonomy" id="215803"/>
    <lineage>
        <taxon>Bacteria</taxon>
        <taxon>Pseudomonadati</taxon>
        <taxon>Myxococcota</taxon>
        <taxon>Polyangia</taxon>
        <taxon>Nannocystales</taxon>
        <taxon>Nannocystaceae</taxon>
        <taxon>Enhygromyxa</taxon>
    </lineage>
</organism>
<evidence type="ECO:0000313" key="2">
    <source>
        <dbReference type="Proteomes" id="UP000237968"/>
    </source>
</evidence>
<proteinExistence type="predicted"/>
<protein>
    <recommendedName>
        <fullName evidence="3">DUF481 domain-containing protein</fullName>
    </recommendedName>
</protein>
<evidence type="ECO:0008006" key="3">
    <source>
        <dbReference type="Google" id="ProtNLM"/>
    </source>
</evidence>
<reference evidence="1 2" key="1">
    <citation type="submission" date="2018-03" db="EMBL/GenBank/DDBJ databases">
        <title>Draft Genome Sequences of the Obligatory Marine Myxobacteria Enhygromyxa salina SWB005.</title>
        <authorList>
            <person name="Poehlein A."/>
            <person name="Moghaddam J.A."/>
            <person name="Harms H."/>
            <person name="Alanjari M."/>
            <person name="Koenig G.M."/>
            <person name="Daniel R."/>
            <person name="Schaeberle T.F."/>
        </authorList>
    </citation>
    <scope>NUCLEOTIDE SEQUENCE [LARGE SCALE GENOMIC DNA]</scope>
    <source>
        <strain evidence="1 2">SWB005</strain>
    </source>
</reference>
<dbReference type="Proteomes" id="UP000237968">
    <property type="component" value="Unassembled WGS sequence"/>
</dbReference>
<comment type="caution">
    <text evidence="1">The sequence shown here is derived from an EMBL/GenBank/DDBJ whole genome shotgun (WGS) entry which is preliminary data.</text>
</comment>
<dbReference type="InterPro" id="IPR007433">
    <property type="entry name" value="DUF481"/>
</dbReference>
<evidence type="ECO:0000313" key="1">
    <source>
        <dbReference type="EMBL" id="PRP97441.1"/>
    </source>
</evidence>
<dbReference type="AlphaFoldDB" id="A0A2S9XXJ1"/>
<accession>A0A2S9XXJ1</accession>
<dbReference type="EMBL" id="PVNK01000158">
    <property type="protein sequence ID" value="PRP97441.1"/>
    <property type="molecule type" value="Genomic_DNA"/>
</dbReference>
<dbReference type="Pfam" id="PF04338">
    <property type="entry name" value="DUF481"/>
    <property type="match status" value="1"/>
</dbReference>
<gene>
    <name evidence="1" type="ORF">ENSA5_34330</name>
</gene>
<keyword evidence="2" id="KW-1185">Reference proteome</keyword>